<evidence type="ECO:0000313" key="3">
    <source>
        <dbReference type="Proteomes" id="UP000785679"/>
    </source>
</evidence>
<dbReference type="Proteomes" id="UP000785679">
    <property type="component" value="Unassembled WGS sequence"/>
</dbReference>
<proteinExistence type="predicted"/>
<evidence type="ECO:0000313" key="2">
    <source>
        <dbReference type="EMBL" id="TNV75222.1"/>
    </source>
</evidence>
<dbReference type="Gene3D" id="3.10.110.10">
    <property type="entry name" value="Ubiquitin Conjugating Enzyme"/>
    <property type="match status" value="1"/>
</dbReference>
<name>A0A8J8NHL0_HALGN</name>
<dbReference type="InterPro" id="IPR016135">
    <property type="entry name" value="UBQ-conjugating_enzyme/RWD"/>
</dbReference>
<dbReference type="EMBL" id="RRYP01016089">
    <property type="protein sequence ID" value="TNV75222.1"/>
    <property type="molecule type" value="Genomic_DNA"/>
</dbReference>
<dbReference type="OrthoDB" id="7851174at2759"/>
<keyword evidence="3" id="KW-1185">Reference proteome</keyword>
<accession>A0A8J8NHL0</accession>
<dbReference type="Pfam" id="PF00179">
    <property type="entry name" value="UQ_con"/>
    <property type="match status" value="1"/>
</dbReference>
<gene>
    <name evidence="2" type="ORF">FGO68_gene14919</name>
</gene>
<dbReference type="AlphaFoldDB" id="A0A8J8NHL0"/>
<reference evidence="2" key="1">
    <citation type="submission" date="2019-06" db="EMBL/GenBank/DDBJ databases">
        <authorList>
            <person name="Zheng W."/>
        </authorList>
    </citation>
    <scope>NUCLEOTIDE SEQUENCE</scope>
    <source>
        <strain evidence="2">QDHG01</strain>
    </source>
</reference>
<comment type="caution">
    <text evidence="2">The sequence shown here is derived from an EMBL/GenBank/DDBJ whole genome shotgun (WGS) entry which is preliminary data.</text>
</comment>
<dbReference type="SUPFAM" id="SSF54495">
    <property type="entry name" value="UBC-like"/>
    <property type="match status" value="1"/>
</dbReference>
<feature type="domain" description="UBC core" evidence="1">
    <location>
        <begin position="2"/>
        <end position="147"/>
    </location>
</feature>
<dbReference type="PANTHER" id="PTHR24067">
    <property type="entry name" value="UBIQUITIN-CONJUGATING ENZYME E2"/>
    <property type="match status" value="1"/>
</dbReference>
<dbReference type="InterPro" id="IPR000608">
    <property type="entry name" value="UBC"/>
</dbReference>
<sequence>MTNLVRVLRDTQRFQNDPVEGAYLEPSIINPLLIIAIIAGPNQTPFEGGLFKVELFFPNDYPFRAPYITFKTKIYHPNINHYGGVCNRFLKEWISLLDIRCIILYILDLLSTPVFEDSNALDVAALWKVNPVGAIIKAREWTEKYAMQ</sequence>
<protein>
    <recommendedName>
        <fullName evidence="1">UBC core domain-containing protein</fullName>
    </recommendedName>
</protein>
<dbReference type="SMART" id="SM00212">
    <property type="entry name" value="UBCc"/>
    <property type="match status" value="1"/>
</dbReference>
<dbReference type="PROSITE" id="PS50127">
    <property type="entry name" value="UBC_2"/>
    <property type="match status" value="1"/>
</dbReference>
<organism evidence="2 3">
    <name type="scientific">Halteria grandinella</name>
    <dbReference type="NCBI Taxonomy" id="5974"/>
    <lineage>
        <taxon>Eukaryota</taxon>
        <taxon>Sar</taxon>
        <taxon>Alveolata</taxon>
        <taxon>Ciliophora</taxon>
        <taxon>Intramacronucleata</taxon>
        <taxon>Spirotrichea</taxon>
        <taxon>Stichotrichia</taxon>
        <taxon>Sporadotrichida</taxon>
        <taxon>Halteriidae</taxon>
        <taxon>Halteria</taxon>
    </lineage>
</organism>
<evidence type="ECO:0000259" key="1">
    <source>
        <dbReference type="PROSITE" id="PS50127"/>
    </source>
</evidence>
<dbReference type="InterPro" id="IPR050113">
    <property type="entry name" value="Ub_conjugating_enzyme"/>
</dbReference>